<protein>
    <submittedName>
        <fullName evidence="1">Uncharacterized protein</fullName>
    </submittedName>
</protein>
<name>A0A0G0Z0S3_9BACT</name>
<organism evidence="1 2">
    <name type="scientific">Candidatus Kuenenbacteria bacterium GW2011_GWA2_42_15</name>
    <dbReference type="NCBI Taxonomy" id="1618677"/>
    <lineage>
        <taxon>Bacteria</taxon>
        <taxon>Candidatus Kueneniibacteriota</taxon>
    </lineage>
</organism>
<accession>A0A0G0Z0S3</accession>
<dbReference type="AlphaFoldDB" id="A0A0G0Z0S3"/>
<reference evidence="1 2" key="1">
    <citation type="journal article" date="2015" name="Nature">
        <title>rRNA introns, odd ribosomes, and small enigmatic genomes across a large radiation of phyla.</title>
        <authorList>
            <person name="Brown C.T."/>
            <person name="Hug L.A."/>
            <person name="Thomas B.C."/>
            <person name="Sharon I."/>
            <person name="Castelle C.J."/>
            <person name="Singh A."/>
            <person name="Wilkins M.J."/>
            <person name="Williams K.H."/>
            <person name="Banfield J.F."/>
        </authorList>
    </citation>
    <scope>NUCLEOTIDE SEQUENCE [LARGE SCALE GENOMIC DNA]</scope>
</reference>
<gene>
    <name evidence="1" type="ORF">UV02_C0015G0001</name>
</gene>
<evidence type="ECO:0000313" key="1">
    <source>
        <dbReference type="EMBL" id="KKS42397.1"/>
    </source>
</evidence>
<comment type="caution">
    <text evidence="1">The sequence shown here is derived from an EMBL/GenBank/DDBJ whole genome shotgun (WGS) entry which is preliminary data.</text>
</comment>
<dbReference type="EMBL" id="LCCW01000015">
    <property type="protein sequence ID" value="KKS42397.1"/>
    <property type="molecule type" value="Genomic_DNA"/>
</dbReference>
<feature type="non-terminal residue" evidence="1">
    <location>
        <position position="1"/>
    </location>
</feature>
<evidence type="ECO:0000313" key="2">
    <source>
        <dbReference type="Proteomes" id="UP000034516"/>
    </source>
</evidence>
<sequence>IGKMLWSEINSVEYRLDINKQSA</sequence>
<dbReference type="Proteomes" id="UP000034516">
    <property type="component" value="Unassembled WGS sequence"/>
</dbReference>
<proteinExistence type="predicted"/>